<evidence type="ECO:0000313" key="3">
    <source>
        <dbReference type="Proteomes" id="UP000198729"/>
    </source>
</evidence>
<dbReference type="Proteomes" id="UP000198729">
    <property type="component" value="Unassembled WGS sequence"/>
</dbReference>
<accession>A0A1G5SIY8</accession>
<reference evidence="2 3" key="1">
    <citation type="submission" date="2016-10" db="EMBL/GenBank/DDBJ databases">
        <authorList>
            <person name="de Groot N.N."/>
        </authorList>
    </citation>
    <scope>NUCLEOTIDE SEQUENCE [LARGE SCALE GENOMIC DNA]</scope>
    <source>
        <strain evidence="2">1</strain>
    </source>
</reference>
<evidence type="ECO:0000313" key="2">
    <source>
        <dbReference type="EMBL" id="SCZ87185.1"/>
    </source>
</evidence>
<gene>
    <name evidence="2" type="ORF">NSMM_980002</name>
</gene>
<dbReference type="EMBL" id="FMWO01000111">
    <property type="protein sequence ID" value="SCZ87185.1"/>
    <property type="molecule type" value="Genomic_DNA"/>
</dbReference>
<protein>
    <recommendedName>
        <fullName evidence="1">Transposase DDE domain-containing protein</fullName>
    </recommendedName>
</protein>
<dbReference type="OrthoDB" id="8546611at2"/>
<dbReference type="Pfam" id="PF13701">
    <property type="entry name" value="DDE_Tnp_1_4"/>
    <property type="match status" value="1"/>
</dbReference>
<proteinExistence type="predicted"/>
<sequence length="195" mass="22559">MRVFSRLYRWFFDNLQVNYLTLDLDSTVMTRYGQQEGAARGYNPRKPGRCSHHPLMAFVADTRMIANLWLRPGNSHSANNVLSFLDDSLDKLGDKRVALLRADSGFSERAFLDDLDRRGMNYLIALRLNQPLQRALVDETGWWKLDDGIELVRFNYQAPSWDEPRRVVGIRQKTDERANAKGKQLSLFVDDAVYS</sequence>
<organism evidence="2 3">
    <name type="scientific">Nitrosomonas mobilis</name>
    <dbReference type="NCBI Taxonomy" id="51642"/>
    <lineage>
        <taxon>Bacteria</taxon>
        <taxon>Pseudomonadati</taxon>
        <taxon>Pseudomonadota</taxon>
        <taxon>Betaproteobacteria</taxon>
        <taxon>Nitrosomonadales</taxon>
        <taxon>Nitrosomonadaceae</taxon>
        <taxon>Nitrosomonas</taxon>
    </lineage>
</organism>
<keyword evidence="3" id="KW-1185">Reference proteome</keyword>
<dbReference type="InterPro" id="IPR025668">
    <property type="entry name" value="Tnp_DDE_dom"/>
</dbReference>
<dbReference type="AlphaFoldDB" id="A0A1G5SIY8"/>
<feature type="domain" description="Transposase DDE" evidence="1">
    <location>
        <begin position="17"/>
        <end position="169"/>
    </location>
</feature>
<evidence type="ECO:0000259" key="1">
    <source>
        <dbReference type="Pfam" id="PF13701"/>
    </source>
</evidence>
<dbReference type="STRING" id="51642.NSMM_980002"/>
<name>A0A1G5SIY8_9PROT</name>